<accession>A0A0A2T5W9</accession>
<dbReference type="PANTHER" id="PTHR43861">
    <property type="entry name" value="TRANS-ACONITATE 2-METHYLTRANSFERASE-RELATED"/>
    <property type="match status" value="1"/>
</dbReference>
<dbReference type="SUPFAM" id="SSF53335">
    <property type="entry name" value="S-adenosyl-L-methionine-dependent methyltransferases"/>
    <property type="match status" value="1"/>
</dbReference>
<dbReference type="AlphaFoldDB" id="A0A0A2T5W9"/>
<dbReference type="STRING" id="1385514.N782_04110"/>
<dbReference type="RefSeq" id="WP_036824648.1">
    <property type="nucleotide sequence ID" value="NZ_AVBF01000108.1"/>
</dbReference>
<proteinExistence type="predicted"/>
<keyword evidence="1" id="KW-0808">Transferase</keyword>
<dbReference type="Pfam" id="PF13489">
    <property type="entry name" value="Methyltransf_23"/>
    <property type="match status" value="1"/>
</dbReference>
<sequence length="240" mass="27887">MEYRGSAAYDDNEFFAQFLARRNRENSPNNIMEKPVLLQLIGDVTDKRVLDIGCGDASFAKEINCAHYDGVEGSANMVKAAKETVADTDYHIYHSSMEQWDYPVDTYDVVVSRLAFHYIENLEPIFHQIYHSLKEGGRFVFSVQHPVLTSSSKSASGSKQDWRVDDYFHTGERIEPWIQEKVVKYHRTVEEYFSLLMEAGFNVYQLKECTPEPSNFASKEEYERRMRIPLFLMFACVKDK</sequence>
<keyword evidence="2" id="KW-1185">Reference proteome</keyword>
<organism evidence="1 2">
    <name type="scientific">Pontibacillus yanchengensis Y32</name>
    <dbReference type="NCBI Taxonomy" id="1385514"/>
    <lineage>
        <taxon>Bacteria</taxon>
        <taxon>Bacillati</taxon>
        <taxon>Bacillota</taxon>
        <taxon>Bacilli</taxon>
        <taxon>Bacillales</taxon>
        <taxon>Bacillaceae</taxon>
        <taxon>Pontibacillus</taxon>
    </lineage>
</organism>
<dbReference type="GO" id="GO:0008168">
    <property type="term" value="F:methyltransferase activity"/>
    <property type="evidence" value="ECO:0007669"/>
    <property type="project" value="UniProtKB-KW"/>
</dbReference>
<protein>
    <submittedName>
        <fullName evidence="1">Methyltransferase</fullName>
    </submittedName>
</protein>
<dbReference type="Proteomes" id="UP000030147">
    <property type="component" value="Unassembled WGS sequence"/>
</dbReference>
<gene>
    <name evidence="1" type="ORF">N782_04110</name>
</gene>
<comment type="caution">
    <text evidence="1">The sequence shown here is derived from an EMBL/GenBank/DDBJ whole genome shotgun (WGS) entry which is preliminary data.</text>
</comment>
<dbReference type="OrthoDB" id="9791837at2"/>
<dbReference type="GO" id="GO:0032259">
    <property type="term" value="P:methylation"/>
    <property type="evidence" value="ECO:0007669"/>
    <property type="project" value="UniProtKB-KW"/>
</dbReference>
<evidence type="ECO:0000313" key="2">
    <source>
        <dbReference type="Proteomes" id="UP000030147"/>
    </source>
</evidence>
<dbReference type="eggNOG" id="COG0500">
    <property type="taxonomic scope" value="Bacteria"/>
</dbReference>
<dbReference type="InterPro" id="IPR029063">
    <property type="entry name" value="SAM-dependent_MTases_sf"/>
</dbReference>
<name>A0A0A2T5W9_9BACI</name>
<reference evidence="1 2" key="1">
    <citation type="journal article" date="2015" name="Stand. Genomic Sci.">
        <title>High quality draft genome sequence of the moderately halophilic bacterium Pontibacillus yanchengensis Y32(T) and comparison among Pontibacillus genomes.</title>
        <authorList>
            <person name="Huang J."/>
            <person name="Qiao Z.X."/>
            <person name="Tang J.W."/>
            <person name="Wang G."/>
        </authorList>
    </citation>
    <scope>NUCLEOTIDE SEQUENCE [LARGE SCALE GENOMIC DNA]</scope>
    <source>
        <strain evidence="1 2">Y32</strain>
    </source>
</reference>
<dbReference type="PANTHER" id="PTHR43861:SF1">
    <property type="entry name" value="TRANS-ACONITATE 2-METHYLTRANSFERASE"/>
    <property type="match status" value="1"/>
</dbReference>
<evidence type="ECO:0000313" key="1">
    <source>
        <dbReference type="EMBL" id="KGP70839.1"/>
    </source>
</evidence>
<keyword evidence="1" id="KW-0489">Methyltransferase</keyword>
<dbReference type="EMBL" id="AVBF01000108">
    <property type="protein sequence ID" value="KGP70839.1"/>
    <property type="molecule type" value="Genomic_DNA"/>
</dbReference>
<dbReference type="Gene3D" id="3.40.50.150">
    <property type="entry name" value="Vaccinia Virus protein VP39"/>
    <property type="match status" value="1"/>
</dbReference>
<dbReference type="CDD" id="cd02440">
    <property type="entry name" value="AdoMet_MTases"/>
    <property type="match status" value="1"/>
</dbReference>